<dbReference type="Pfam" id="PF00231">
    <property type="entry name" value="ATP-synt"/>
    <property type="match status" value="1"/>
</dbReference>
<dbReference type="InterPro" id="IPR000131">
    <property type="entry name" value="ATP_synth_F1_gsu"/>
</dbReference>
<keyword evidence="11" id="KW-1185">Reference proteome</keyword>
<keyword evidence="6" id="KW-0406">Ion transport</keyword>
<accession>A0A1D3TR52</accession>
<dbReference type="EMBL" id="FMKA01000003">
    <property type="protein sequence ID" value="SCP96149.1"/>
    <property type="molecule type" value="Genomic_DNA"/>
</dbReference>
<sequence length="291" mass="33348">MQNLQSLRKSISSAESLQSIVGIMKAHASSNILQYEHAAKASMKYRSILDMALYIVLSEDSEYISVSEDGDGFTLHIVFGSDYGLAGNFNERMISFAKKSIPKDEKHLVIVIGQKILNRLEDDYTISGSFSVPQTEAGIIPIVQRLLLKIDQLRDTVPISRILLYYCKPLDNYALEEEIGILFPIDIDSFSRKKTAWESNTIPTYLMDRDTLFSDLLKQYFFLTIYRSFCYSLVSENTSRITSMDSAKKNIEERLQLLHSMYNKERQTNTTEEINDVISGFKSIRNKKRNL</sequence>
<dbReference type="STRING" id="1619234.SAMN05421730_1003224"/>
<evidence type="ECO:0000256" key="4">
    <source>
        <dbReference type="ARBA" id="ARBA00022448"/>
    </source>
</evidence>
<dbReference type="Gene3D" id="1.10.287.80">
    <property type="entry name" value="ATP synthase, gamma subunit, helix hairpin domain"/>
    <property type="match status" value="1"/>
</dbReference>
<dbReference type="Proteomes" id="UP000199315">
    <property type="component" value="Unassembled WGS sequence"/>
</dbReference>
<evidence type="ECO:0000256" key="8">
    <source>
        <dbReference type="ARBA" id="ARBA00023196"/>
    </source>
</evidence>
<dbReference type="CDD" id="cd12151">
    <property type="entry name" value="F1-ATPase_gamma"/>
    <property type="match status" value="1"/>
</dbReference>
<reference evidence="10 11" key="1">
    <citation type="submission" date="2016-09" db="EMBL/GenBank/DDBJ databases">
        <authorList>
            <person name="Capua I."/>
            <person name="De Benedictis P."/>
            <person name="Joannis T."/>
            <person name="Lombin L.H."/>
            <person name="Cattoli G."/>
        </authorList>
    </citation>
    <scope>NUCLEOTIDE SEQUENCE [LARGE SCALE GENOMIC DNA]</scope>
    <source>
        <strain evidence="10 11">GluBS11</strain>
    </source>
</reference>
<evidence type="ECO:0000256" key="7">
    <source>
        <dbReference type="ARBA" id="ARBA00023136"/>
    </source>
</evidence>
<evidence type="ECO:0000256" key="1">
    <source>
        <dbReference type="ARBA" id="ARBA00003456"/>
    </source>
</evidence>
<protein>
    <submittedName>
        <fullName evidence="10">F-type H+-transporting ATPase subunit gamma</fullName>
    </submittedName>
</protein>
<comment type="function">
    <text evidence="1">Produces ATP from ADP in the presence of a proton gradient across the membrane. The gamma chain is believed to be important in regulating ATPase activity and the flow of protons through the CF(0) complex.</text>
</comment>
<keyword evidence="4" id="KW-0813">Transport</keyword>
<dbReference type="AlphaFoldDB" id="A0A1D3TR52"/>
<dbReference type="PRINTS" id="PR00126">
    <property type="entry name" value="ATPASEGAMMA"/>
</dbReference>
<dbReference type="OrthoDB" id="2049539at2"/>
<evidence type="ECO:0000256" key="9">
    <source>
        <dbReference type="ARBA" id="ARBA00023310"/>
    </source>
</evidence>
<dbReference type="GO" id="GO:0045259">
    <property type="term" value="C:proton-transporting ATP synthase complex"/>
    <property type="evidence" value="ECO:0007669"/>
    <property type="project" value="UniProtKB-KW"/>
</dbReference>
<evidence type="ECO:0000313" key="11">
    <source>
        <dbReference type="Proteomes" id="UP000199315"/>
    </source>
</evidence>
<proteinExistence type="inferred from homology"/>
<comment type="similarity">
    <text evidence="3">Belongs to the ATPase gamma chain family.</text>
</comment>
<keyword evidence="9" id="KW-0066">ATP synthesis</keyword>
<comment type="subcellular location">
    <subcellularLocation>
        <location evidence="2">Membrane</location>
        <topology evidence="2">Peripheral membrane protein</topology>
    </subcellularLocation>
</comment>
<keyword evidence="5" id="KW-0375">Hydrogen ion transport</keyword>
<evidence type="ECO:0000256" key="2">
    <source>
        <dbReference type="ARBA" id="ARBA00004170"/>
    </source>
</evidence>
<organism evidence="10 11">
    <name type="scientific">Anaerobium acetethylicum</name>
    <dbReference type="NCBI Taxonomy" id="1619234"/>
    <lineage>
        <taxon>Bacteria</taxon>
        <taxon>Bacillati</taxon>
        <taxon>Bacillota</taxon>
        <taxon>Clostridia</taxon>
        <taxon>Lachnospirales</taxon>
        <taxon>Lachnospiraceae</taxon>
        <taxon>Anaerobium</taxon>
    </lineage>
</organism>
<evidence type="ECO:0000256" key="3">
    <source>
        <dbReference type="ARBA" id="ARBA00007681"/>
    </source>
</evidence>
<dbReference type="InterPro" id="IPR035968">
    <property type="entry name" value="ATP_synth_F1_ATPase_gsu"/>
</dbReference>
<keyword evidence="7" id="KW-0472">Membrane</keyword>
<dbReference type="PANTHER" id="PTHR11693:SF22">
    <property type="entry name" value="ATP SYNTHASE SUBUNIT GAMMA, MITOCHONDRIAL"/>
    <property type="match status" value="1"/>
</dbReference>
<evidence type="ECO:0000256" key="6">
    <source>
        <dbReference type="ARBA" id="ARBA00023065"/>
    </source>
</evidence>
<dbReference type="PANTHER" id="PTHR11693">
    <property type="entry name" value="ATP SYNTHASE GAMMA CHAIN"/>
    <property type="match status" value="1"/>
</dbReference>
<dbReference type="Gene3D" id="3.40.1380.10">
    <property type="match status" value="1"/>
</dbReference>
<dbReference type="SUPFAM" id="SSF52943">
    <property type="entry name" value="ATP synthase (F1-ATPase), gamma subunit"/>
    <property type="match status" value="1"/>
</dbReference>
<evidence type="ECO:0000313" key="10">
    <source>
        <dbReference type="EMBL" id="SCP96149.1"/>
    </source>
</evidence>
<evidence type="ECO:0000256" key="5">
    <source>
        <dbReference type="ARBA" id="ARBA00022781"/>
    </source>
</evidence>
<gene>
    <name evidence="10" type="ORF">SAMN05421730_1003224</name>
</gene>
<keyword evidence="8" id="KW-0139">CF(1)</keyword>
<dbReference type="RefSeq" id="WP_091231066.1">
    <property type="nucleotide sequence ID" value="NZ_FMKA01000003.1"/>
</dbReference>
<dbReference type="GO" id="GO:0046933">
    <property type="term" value="F:proton-transporting ATP synthase activity, rotational mechanism"/>
    <property type="evidence" value="ECO:0007669"/>
    <property type="project" value="InterPro"/>
</dbReference>
<name>A0A1D3TR52_9FIRM</name>